<keyword evidence="1" id="KW-1133">Transmembrane helix</keyword>
<proteinExistence type="predicted"/>
<dbReference type="RefSeq" id="WP_187317636.1">
    <property type="nucleotide sequence ID" value="NZ_JACSCY010000001.1"/>
</dbReference>
<organism evidence="2 3">
    <name type="scientific">Hymenobacter citatus</name>
    <dbReference type="NCBI Taxonomy" id="2763506"/>
    <lineage>
        <taxon>Bacteria</taxon>
        <taxon>Pseudomonadati</taxon>
        <taxon>Bacteroidota</taxon>
        <taxon>Cytophagia</taxon>
        <taxon>Cytophagales</taxon>
        <taxon>Hymenobacteraceae</taxon>
        <taxon>Hymenobacter</taxon>
    </lineage>
</organism>
<evidence type="ECO:0008006" key="4">
    <source>
        <dbReference type="Google" id="ProtNLM"/>
    </source>
</evidence>
<reference evidence="2 3" key="1">
    <citation type="submission" date="2020-08" db="EMBL/GenBank/DDBJ databases">
        <title>Hymenobacter sp.</title>
        <authorList>
            <person name="Kim M.K."/>
        </authorList>
    </citation>
    <scope>NUCLEOTIDE SEQUENCE [LARGE SCALE GENOMIC DNA]</scope>
    <source>
        <strain evidence="2 3">BT507</strain>
    </source>
</reference>
<accession>A0ABR7MDY8</accession>
<name>A0ABR7MDY8_9BACT</name>
<keyword evidence="1" id="KW-0472">Membrane</keyword>
<protein>
    <recommendedName>
        <fullName evidence="4">DUF748 domain-containing protein</fullName>
    </recommendedName>
</protein>
<comment type="caution">
    <text evidence="2">The sequence shown here is derived from an EMBL/GenBank/DDBJ whole genome shotgun (WGS) entry which is preliminary data.</text>
</comment>
<sequence>MSASSAPVVTPPASPTRRWWHWVMLGLVALSGVMLLALLALDPWLRQYLEKQVAESSHGRYQLHVGQLQTSLWHQSVHVRGVRLRTVGPATDTAALPPVQLELGHARLTGVGLWQLVQRGPVPIDSLVLDSLHIRLLGKLPTAKQPQPLYQRLPLHLQGIRLKYLALRHVQAAYQPAPQARVAWKQASFSAQDILLSAAGAADSQRIGYAAAMTAQIQHVAAAAAQHRLALRSVRFVSRPGTLVVDSVAVRPQQPLSEVRSRNARISLHLPRLLLTGLRTAALARHQFWADTLLVLACDLDMTAPRVPPPPIHRLLAPWLSRVQLEHLLLANASARIRGLEQQPRSQRIAVQGSQLRIDSVGAQDQRRVLYAQQWDVRTGVVMARLDPPFYQLACQSAHLATRGGLLEINNIRLRPLVSVAELSRRKHHQAPHVTLLIRQLRATAIQYAALVHQHRLAMQTLALRQPRLQTRSDGRFALNPEYSVATPEALRHLGFILDVRRISVQNGTLYTIYRAPQNPKPGELTINRVSGTIENFSNDPHQMSAAHPAVVHATAWLQNRCRLQATLRANLLDPQGRHTIAGTFSEGQLSMLNPMTVPTKQLLFRSGLVHHIRFRMQANRQRVTGPMWASYSALKLTLLSQKGGADHKTLGSRLKTTLVNGLFLRDDNPRKGKLQVGRMTSARDLRVSVFTLWRQGIVSGMLNSAGVPAPLSKKLSEQQDKPVFK</sequence>
<dbReference type="EMBL" id="JACSCY010000001">
    <property type="protein sequence ID" value="MBC6609309.1"/>
    <property type="molecule type" value="Genomic_DNA"/>
</dbReference>
<evidence type="ECO:0000256" key="1">
    <source>
        <dbReference type="SAM" id="Phobius"/>
    </source>
</evidence>
<dbReference type="Proteomes" id="UP000622017">
    <property type="component" value="Unassembled WGS sequence"/>
</dbReference>
<evidence type="ECO:0000313" key="2">
    <source>
        <dbReference type="EMBL" id="MBC6609309.1"/>
    </source>
</evidence>
<evidence type="ECO:0000313" key="3">
    <source>
        <dbReference type="Proteomes" id="UP000622017"/>
    </source>
</evidence>
<gene>
    <name evidence="2" type="ORF">H8B15_00125</name>
</gene>
<keyword evidence="3" id="KW-1185">Reference proteome</keyword>
<feature type="transmembrane region" description="Helical" evidence="1">
    <location>
        <begin position="20"/>
        <end position="41"/>
    </location>
</feature>
<keyword evidence="1" id="KW-0812">Transmembrane</keyword>